<dbReference type="PANTHER" id="PTHR16002">
    <property type="entry name" value="TRANSMEMBRANE PROTEIN 248-LIKE"/>
    <property type="match status" value="1"/>
</dbReference>
<dbReference type="PANTHER" id="PTHR16002:SF6">
    <property type="entry name" value="INSULIN-LIKE GROWTH FACTOR-BINDING PROTEIN 3 RECEPTOR"/>
    <property type="match status" value="1"/>
</dbReference>
<evidence type="ECO:0000256" key="1">
    <source>
        <dbReference type="ARBA" id="ARBA00004370"/>
    </source>
</evidence>
<protein>
    <recommendedName>
        <fullName evidence="6">TMEM248/TMEM219 domain-containing protein</fullName>
    </recommendedName>
</protein>
<feature type="transmembrane region" description="Helical" evidence="5">
    <location>
        <begin position="20"/>
        <end position="41"/>
    </location>
</feature>
<evidence type="ECO:0000256" key="4">
    <source>
        <dbReference type="ARBA" id="ARBA00023136"/>
    </source>
</evidence>
<evidence type="ECO:0000259" key="6">
    <source>
        <dbReference type="Pfam" id="PF14940"/>
    </source>
</evidence>
<organism evidence="7 8">
    <name type="scientific">Denticeps clupeoides</name>
    <name type="common">denticle herring</name>
    <dbReference type="NCBI Taxonomy" id="299321"/>
    <lineage>
        <taxon>Eukaryota</taxon>
        <taxon>Metazoa</taxon>
        <taxon>Chordata</taxon>
        <taxon>Craniata</taxon>
        <taxon>Vertebrata</taxon>
        <taxon>Euteleostomi</taxon>
        <taxon>Actinopterygii</taxon>
        <taxon>Neopterygii</taxon>
        <taxon>Teleostei</taxon>
        <taxon>Clupei</taxon>
        <taxon>Clupeiformes</taxon>
        <taxon>Denticipitoidei</taxon>
        <taxon>Denticipitidae</taxon>
        <taxon>Denticeps</taxon>
    </lineage>
</organism>
<evidence type="ECO:0000313" key="7">
    <source>
        <dbReference type="Ensembl" id="ENSDCDP00010002537.1"/>
    </source>
</evidence>
<keyword evidence="4 5" id="KW-0472">Membrane</keyword>
<evidence type="ECO:0000256" key="2">
    <source>
        <dbReference type="ARBA" id="ARBA00022692"/>
    </source>
</evidence>
<evidence type="ECO:0000256" key="3">
    <source>
        <dbReference type="ARBA" id="ARBA00022989"/>
    </source>
</evidence>
<accession>A0AAY4A0E2</accession>
<reference evidence="7 8" key="1">
    <citation type="submission" date="2020-06" db="EMBL/GenBank/DDBJ databases">
        <authorList>
            <consortium name="Wellcome Sanger Institute Data Sharing"/>
        </authorList>
    </citation>
    <scope>NUCLEOTIDE SEQUENCE [LARGE SCALE GENOMIC DNA]</scope>
</reference>
<feature type="domain" description="TMEM248/TMEM219" evidence="6">
    <location>
        <begin position="84"/>
        <end position="207"/>
    </location>
</feature>
<dbReference type="GO" id="GO:0016020">
    <property type="term" value="C:membrane"/>
    <property type="evidence" value="ECO:0007669"/>
    <property type="project" value="UniProtKB-SubCell"/>
</dbReference>
<reference evidence="7" key="2">
    <citation type="submission" date="2025-08" db="UniProtKB">
        <authorList>
            <consortium name="Ensembl"/>
        </authorList>
    </citation>
    <scope>IDENTIFICATION</scope>
</reference>
<dbReference type="InterPro" id="IPR039493">
    <property type="entry name" value="TMEM248/TMEM219"/>
</dbReference>
<sequence length="266" mass="29363">MGRWQPLTNFRRHLEQHPPVVIFFVCLLMLSATFSGLAFYIQTHDVKNPDVVLVSSQHDLHSDVLEENGSSRGNGLNSVENSEILSLLVPLVIKDSMQQASSFNFSTTVQGDQLGLRDKHFANTVAKNSLNPDTNSGTQIPAQQICLTLSVPAHILPRSPLPPSCPVIEDVSQDWLTPKAAALQTQKMKDHPKLQCLSMKFTPSADLSVWLSQAEKDLAEHHLLLVSAALLIICGLLCFTASLSCSRSRRYNGNDLSIQKVRELKS</sequence>
<dbReference type="InterPro" id="IPR039587">
    <property type="entry name" value="TMEM248/TMEM219_dom"/>
</dbReference>
<gene>
    <name evidence="7" type="primary">COMMD8</name>
</gene>
<name>A0AAY4A0E2_9TELE</name>
<dbReference type="Proteomes" id="UP000694580">
    <property type="component" value="Chromosome 1"/>
</dbReference>
<dbReference type="AlphaFoldDB" id="A0AAY4A0E2"/>
<evidence type="ECO:0000313" key="8">
    <source>
        <dbReference type="Proteomes" id="UP000694580"/>
    </source>
</evidence>
<keyword evidence="2 5" id="KW-0812">Transmembrane</keyword>
<dbReference type="Pfam" id="PF14940">
    <property type="entry name" value="TMEM219"/>
    <property type="match status" value="2"/>
</dbReference>
<keyword evidence="3 5" id="KW-1133">Transmembrane helix</keyword>
<proteinExistence type="predicted"/>
<keyword evidence="8" id="KW-1185">Reference proteome</keyword>
<comment type="subcellular location">
    <subcellularLocation>
        <location evidence="1">Membrane</location>
    </subcellularLocation>
</comment>
<feature type="transmembrane region" description="Helical" evidence="5">
    <location>
        <begin position="223"/>
        <end position="243"/>
    </location>
</feature>
<dbReference type="GeneTree" id="ENSGT00940000179552"/>
<feature type="domain" description="TMEM248/TMEM219" evidence="6">
    <location>
        <begin position="11"/>
        <end position="51"/>
    </location>
</feature>
<dbReference type="Ensembl" id="ENSDCDT00010002637.1">
    <property type="protein sequence ID" value="ENSDCDP00010002537.1"/>
    <property type="gene ID" value="ENSDCDG00010001225.1"/>
</dbReference>
<evidence type="ECO:0000256" key="5">
    <source>
        <dbReference type="SAM" id="Phobius"/>
    </source>
</evidence>
<reference evidence="7" key="3">
    <citation type="submission" date="2025-09" db="UniProtKB">
        <authorList>
            <consortium name="Ensembl"/>
        </authorList>
    </citation>
    <scope>IDENTIFICATION</scope>
</reference>